<evidence type="ECO:0000313" key="5">
    <source>
        <dbReference type="Proteomes" id="UP000480548"/>
    </source>
</evidence>
<reference evidence="4 5" key="1">
    <citation type="submission" date="2019-06" db="EMBL/GenBank/DDBJ databases">
        <authorList>
            <person name="Palmer J.M."/>
        </authorList>
    </citation>
    <scope>NUCLEOTIDE SEQUENCE [LARGE SCALE GENOMIC DNA]</scope>
    <source>
        <strain evidence="2 4">TWF102</strain>
        <strain evidence="3 5">TWF703</strain>
    </source>
</reference>
<dbReference type="Proteomes" id="UP000480548">
    <property type="component" value="Unassembled WGS sequence"/>
</dbReference>
<protein>
    <recommendedName>
        <fullName evidence="6">CBM1 domain-containing protein</fullName>
    </recommendedName>
</protein>
<proteinExistence type="predicted"/>
<feature type="signal peptide" evidence="1">
    <location>
        <begin position="1"/>
        <end position="18"/>
    </location>
</feature>
<organism evidence="2 4">
    <name type="scientific">Orbilia oligospora</name>
    <name type="common">Nematode-trapping fungus</name>
    <name type="synonym">Arthrobotrys oligospora</name>
    <dbReference type="NCBI Taxonomy" id="2813651"/>
    <lineage>
        <taxon>Eukaryota</taxon>
        <taxon>Fungi</taxon>
        <taxon>Dikarya</taxon>
        <taxon>Ascomycota</taxon>
        <taxon>Pezizomycotina</taxon>
        <taxon>Orbiliomycetes</taxon>
        <taxon>Orbiliales</taxon>
        <taxon>Orbiliaceae</taxon>
        <taxon>Orbilia</taxon>
    </lineage>
</organism>
<accession>A0A7C8NWJ2</accession>
<evidence type="ECO:0008006" key="6">
    <source>
        <dbReference type="Google" id="ProtNLM"/>
    </source>
</evidence>
<keyword evidence="1" id="KW-0732">Signal</keyword>
<sequence>MKSIALLSFLAFTTSTLAEPLPPRQSTCPKIYDPKCSHICGQKSIDFWYCSDKNIWPVPTDDNYCTPCPRGTPTTAPKPRQSTCPKKHDPKCAYICGQKSIDFWYCSDKNIWETPTDDNWCTACPGTPVPRPTTCSKVFDPNCSFICGQKSIDFWYCSSKNIWPIPSDDNYCTPCPRSRTVRDARKRLLAPRRLANLSEVGANACPNTKDETCRFICGKEGVDILFCSEKNIYENLVLNPGGKKNEENWCAACK</sequence>
<gene>
    <name evidence="2" type="ORF">TWF102_009120</name>
    <name evidence="3" type="ORF">TWF703_006857</name>
</gene>
<dbReference type="EMBL" id="WIQZ01000004">
    <property type="protein sequence ID" value="KAF3145715.1"/>
    <property type="molecule type" value="Genomic_DNA"/>
</dbReference>
<name>A0A7C8NWJ2_ORBOL</name>
<feature type="chain" id="PRO_5036398259" description="CBM1 domain-containing protein" evidence="1">
    <location>
        <begin position="19"/>
        <end position="254"/>
    </location>
</feature>
<evidence type="ECO:0000313" key="4">
    <source>
        <dbReference type="Proteomes" id="UP000475325"/>
    </source>
</evidence>
<evidence type="ECO:0000256" key="1">
    <source>
        <dbReference type="SAM" id="SignalP"/>
    </source>
</evidence>
<comment type="caution">
    <text evidence="2">The sequence shown here is derived from an EMBL/GenBank/DDBJ whole genome shotgun (WGS) entry which is preliminary data.</text>
</comment>
<dbReference type="Proteomes" id="UP000475325">
    <property type="component" value="Unassembled WGS sequence"/>
</dbReference>
<evidence type="ECO:0000313" key="2">
    <source>
        <dbReference type="EMBL" id="KAF3109853.1"/>
    </source>
</evidence>
<dbReference type="EMBL" id="WIQW01000006">
    <property type="protein sequence ID" value="KAF3109853.1"/>
    <property type="molecule type" value="Genomic_DNA"/>
</dbReference>
<dbReference type="AlphaFoldDB" id="A0A7C8NWJ2"/>
<evidence type="ECO:0000313" key="3">
    <source>
        <dbReference type="EMBL" id="KAF3145715.1"/>
    </source>
</evidence>